<dbReference type="SUPFAM" id="SSF51182">
    <property type="entry name" value="RmlC-like cupins"/>
    <property type="match status" value="1"/>
</dbReference>
<dbReference type="Gene3D" id="2.60.120.10">
    <property type="entry name" value="Jelly Rolls"/>
    <property type="match status" value="1"/>
</dbReference>
<evidence type="ECO:0000313" key="3">
    <source>
        <dbReference type="EMBL" id="OZI63078.1"/>
    </source>
</evidence>
<dbReference type="PANTHER" id="PTHR46797">
    <property type="entry name" value="HTH-TYPE TRANSCRIPTIONAL REGULATOR"/>
    <property type="match status" value="1"/>
</dbReference>
<dbReference type="SUPFAM" id="SSF47413">
    <property type="entry name" value="lambda repressor-like DNA-binding domains"/>
    <property type="match status" value="1"/>
</dbReference>
<dbReference type="Proteomes" id="UP000215767">
    <property type="component" value="Unassembled WGS sequence"/>
</dbReference>
<dbReference type="Gene3D" id="1.10.260.40">
    <property type="entry name" value="lambda repressor-like DNA-binding domains"/>
    <property type="match status" value="1"/>
</dbReference>
<protein>
    <submittedName>
        <fullName evidence="3">LacI family transcriptional regulator</fullName>
    </submittedName>
</protein>
<dbReference type="GO" id="GO:0003677">
    <property type="term" value="F:DNA binding"/>
    <property type="evidence" value="ECO:0007669"/>
    <property type="project" value="UniProtKB-KW"/>
</dbReference>
<dbReference type="PROSITE" id="PS50943">
    <property type="entry name" value="HTH_CROC1"/>
    <property type="match status" value="1"/>
</dbReference>
<organism evidence="3 4">
    <name type="scientific">Bordetella genomosp. 11</name>
    <dbReference type="NCBI Taxonomy" id="1416808"/>
    <lineage>
        <taxon>Bacteria</taxon>
        <taxon>Pseudomonadati</taxon>
        <taxon>Pseudomonadota</taxon>
        <taxon>Betaproteobacteria</taxon>
        <taxon>Burkholderiales</taxon>
        <taxon>Alcaligenaceae</taxon>
        <taxon>Bordetella</taxon>
    </lineage>
</organism>
<dbReference type="InterPro" id="IPR011051">
    <property type="entry name" value="RmlC_Cupin_sf"/>
</dbReference>
<evidence type="ECO:0000256" key="1">
    <source>
        <dbReference type="ARBA" id="ARBA00023125"/>
    </source>
</evidence>
<dbReference type="OrthoDB" id="73827at2"/>
<dbReference type="SMART" id="SM00530">
    <property type="entry name" value="HTH_XRE"/>
    <property type="match status" value="1"/>
</dbReference>
<name>A0A261UMG5_9BORD</name>
<dbReference type="PANTHER" id="PTHR46797:SF10">
    <property type="entry name" value="BLR1115 PROTEIN"/>
    <property type="match status" value="1"/>
</dbReference>
<dbReference type="InterPro" id="IPR050807">
    <property type="entry name" value="TransReg_Diox_bact_type"/>
</dbReference>
<comment type="caution">
    <text evidence="3">The sequence shown here is derived from an EMBL/GenBank/DDBJ whole genome shotgun (WGS) entry which is preliminary data.</text>
</comment>
<gene>
    <name evidence="3" type="ORF">CAL28_28680</name>
</gene>
<keyword evidence="1" id="KW-0238">DNA-binding</keyword>
<dbReference type="InterPro" id="IPR001387">
    <property type="entry name" value="Cro/C1-type_HTH"/>
</dbReference>
<dbReference type="GO" id="GO:0005829">
    <property type="term" value="C:cytosol"/>
    <property type="evidence" value="ECO:0007669"/>
    <property type="project" value="TreeGrafter"/>
</dbReference>
<dbReference type="InterPro" id="IPR014710">
    <property type="entry name" value="RmlC-like_jellyroll"/>
</dbReference>
<dbReference type="GO" id="GO:0003700">
    <property type="term" value="F:DNA-binding transcription factor activity"/>
    <property type="evidence" value="ECO:0007669"/>
    <property type="project" value="TreeGrafter"/>
</dbReference>
<evidence type="ECO:0000313" key="4">
    <source>
        <dbReference type="Proteomes" id="UP000215767"/>
    </source>
</evidence>
<dbReference type="CDD" id="cd00093">
    <property type="entry name" value="HTH_XRE"/>
    <property type="match status" value="1"/>
</dbReference>
<dbReference type="AlphaFoldDB" id="A0A261UMG5"/>
<dbReference type="Pfam" id="PF01381">
    <property type="entry name" value="HTH_3"/>
    <property type="match status" value="1"/>
</dbReference>
<dbReference type="RefSeq" id="WP_094844354.1">
    <property type="nucleotide sequence ID" value="NZ_NEVS01000004.1"/>
</dbReference>
<sequence>MTASFYDPSAAIAQRIKQERDARNWSLAELAERSGVSKAMISKIERGEASPTATILGRLSGAFGQQLSTLLTLAEQSSDRLLRAEDQPVWTDPETGYVRRRISPPNGGVLELLRIDLPPNARVSYPPDAFTFQHQQMWVLEGVLVFQEGAETHTLKAGDCLQLGRPSACTFANPGKQPCAYLIALAKR</sequence>
<keyword evidence="4" id="KW-1185">Reference proteome</keyword>
<accession>A0A261UMG5</accession>
<dbReference type="EMBL" id="NEVS01000004">
    <property type="protein sequence ID" value="OZI63078.1"/>
    <property type="molecule type" value="Genomic_DNA"/>
</dbReference>
<feature type="domain" description="HTH cro/C1-type" evidence="2">
    <location>
        <begin position="16"/>
        <end position="70"/>
    </location>
</feature>
<evidence type="ECO:0000259" key="2">
    <source>
        <dbReference type="PROSITE" id="PS50943"/>
    </source>
</evidence>
<dbReference type="CDD" id="cd02209">
    <property type="entry name" value="cupin_XRE_C"/>
    <property type="match status" value="1"/>
</dbReference>
<reference evidence="4" key="1">
    <citation type="submission" date="2017-05" db="EMBL/GenBank/DDBJ databases">
        <title>Complete and WGS of Bordetella genogroups.</title>
        <authorList>
            <person name="Spilker T."/>
            <person name="Lipuma J."/>
        </authorList>
    </citation>
    <scope>NUCLEOTIDE SEQUENCE [LARGE SCALE GENOMIC DNA]</scope>
    <source>
        <strain evidence="4">AU8856</strain>
    </source>
</reference>
<proteinExistence type="predicted"/>
<dbReference type="InterPro" id="IPR010982">
    <property type="entry name" value="Lambda_DNA-bd_dom_sf"/>
</dbReference>